<sequence length="65" mass="7722">MNKFSEMNWSAVARNAFEEKVKDLEFIREFKAHSRMTEERAIELGREVRSGLAKKIRDAAHENRR</sequence>
<reference evidence="1" key="1">
    <citation type="submission" date="2021-03" db="EMBL/GenBank/DDBJ databases">
        <authorList>
            <person name="Jaffe A."/>
        </authorList>
    </citation>
    <scope>NUCLEOTIDE SEQUENCE</scope>
    <source>
        <strain evidence="1">RIFCSPLOWO2_01_FULL_58_19</strain>
    </source>
</reference>
<proteinExistence type="predicted"/>
<dbReference type="AlphaFoldDB" id="A0A8T4L758"/>
<dbReference type="EMBL" id="JAGVWE010000002">
    <property type="protein sequence ID" value="MBS3062394.1"/>
    <property type="molecule type" value="Genomic_DNA"/>
</dbReference>
<reference evidence="1" key="2">
    <citation type="submission" date="2021-05" db="EMBL/GenBank/DDBJ databases">
        <title>Protein family content uncovers lineage relationships and bacterial pathway maintenance mechanisms in DPANN archaea.</title>
        <authorList>
            <person name="Castelle C.J."/>
            <person name="Meheust R."/>
            <person name="Jaffe A.L."/>
            <person name="Seitz K."/>
            <person name="Gong X."/>
            <person name="Baker B.J."/>
            <person name="Banfield J.F."/>
        </authorList>
    </citation>
    <scope>NUCLEOTIDE SEQUENCE</scope>
    <source>
        <strain evidence="1">RIFCSPLOWO2_01_FULL_58_19</strain>
    </source>
</reference>
<protein>
    <submittedName>
        <fullName evidence="1">Uncharacterized protein</fullName>
    </submittedName>
</protein>
<gene>
    <name evidence="1" type="ORF">J4203_00850</name>
</gene>
<accession>A0A8T4L758</accession>
<organism evidence="1 2">
    <name type="scientific">Candidatus Iainarchaeum sp</name>
    <dbReference type="NCBI Taxonomy" id="3101447"/>
    <lineage>
        <taxon>Archaea</taxon>
        <taxon>Candidatus Iainarchaeota</taxon>
        <taxon>Candidatus Iainarchaeia</taxon>
        <taxon>Candidatus Iainarchaeales</taxon>
        <taxon>Candidatus Iainarchaeaceae</taxon>
        <taxon>Candidatus Iainarchaeum</taxon>
    </lineage>
</organism>
<dbReference type="Proteomes" id="UP000678237">
    <property type="component" value="Unassembled WGS sequence"/>
</dbReference>
<evidence type="ECO:0000313" key="2">
    <source>
        <dbReference type="Proteomes" id="UP000678237"/>
    </source>
</evidence>
<comment type="caution">
    <text evidence="1">The sequence shown here is derived from an EMBL/GenBank/DDBJ whole genome shotgun (WGS) entry which is preliminary data.</text>
</comment>
<evidence type="ECO:0000313" key="1">
    <source>
        <dbReference type="EMBL" id="MBS3062394.1"/>
    </source>
</evidence>
<name>A0A8T4L758_9ARCH</name>